<evidence type="ECO:0000313" key="4">
    <source>
        <dbReference type="Proteomes" id="UP000051124"/>
    </source>
</evidence>
<comment type="caution">
    <text evidence="3">The sequence shown here is derived from an EMBL/GenBank/DDBJ whole genome shotgun (WGS) entry which is preliminary data.</text>
</comment>
<dbReference type="SUPFAM" id="SSF53756">
    <property type="entry name" value="UDP-Glycosyltransferase/glycogen phosphorylase"/>
    <property type="match status" value="1"/>
</dbReference>
<dbReference type="GO" id="GO:0008713">
    <property type="term" value="F:ADP-heptose-lipopolysaccharide heptosyltransferase activity"/>
    <property type="evidence" value="ECO:0007669"/>
    <property type="project" value="TreeGrafter"/>
</dbReference>
<dbReference type="PANTHER" id="PTHR30160">
    <property type="entry name" value="TETRAACYLDISACCHARIDE 4'-KINASE-RELATED"/>
    <property type="match status" value="1"/>
</dbReference>
<keyword evidence="2" id="KW-0808">Transferase</keyword>
<gene>
    <name evidence="3" type="ORF">AMJ40_07400</name>
</gene>
<reference evidence="3 4" key="1">
    <citation type="journal article" date="2015" name="Microbiome">
        <title>Genomic resolution of linkages in carbon, nitrogen, and sulfur cycling among widespread estuary sediment bacteria.</title>
        <authorList>
            <person name="Baker B.J."/>
            <person name="Lazar C.S."/>
            <person name="Teske A.P."/>
            <person name="Dick G.J."/>
        </authorList>
    </citation>
    <scope>NUCLEOTIDE SEQUENCE [LARGE SCALE GENOMIC DNA]</scope>
    <source>
        <strain evidence="3">DG_26</strain>
    </source>
</reference>
<protein>
    <recommendedName>
        <fullName evidence="5">Glycosyltransferase family 9 protein</fullName>
    </recommendedName>
</protein>
<dbReference type="EMBL" id="LIZT01000115">
    <property type="protein sequence ID" value="KPJ48479.1"/>
    <property type="molecule type" value="Genomic_DNA"/>
</dbReference>
<dbReference type="InterPro" id="IPR051199">
    <property type="entry name" value="LPS_LOS_Heptosyltrfase"/>
</dbReference>
<dbReference type="GO" id="GO:0005829">
    <property type="term" value="C:cytosol"/>
    <property type="evidence" value="ECO:0007669"/>
    <property type="project" value="TreeGrafter"/>
</dbReference>
<name>A0A0S7WEE5_UNCT6</name>
<dbReference type="Gene3D" id="3.40.50.2000">
    <property type="entry name" value="Glycogen Phosphorylase B"/>
    <property type="match status" value="2"/>
</dbReference>
<dbReference type="GO" id="GO:0009244">
    <property type="term" value="P:lipopolysaccharide core region biosynthetic process"/>
    <property type="evidence" value="ECO:0007669"/>
    <property type="project" value="TreeGrafter"/>
</dbReference>
<evidence type="ECO:0008006" key="5">
    <source>
        <dbReference type="Google" id="ProtNLM"/>
    </source>
</evidence>
<dbReference type="AlphaFoldDB" id="A0A0S7WEE5"/>
<evidence type="ECO:0000256" key="2">
    <source>
        <dbReference type="ARBA" id="ARBA00022679"/>
    </source>
</evidence>
<proteinExistence type="predicted"/>
<dbReference type="Pfam" id="PF01075">
    <property type="entry name" value="Glyco_transf_9"/>
    <property type="match status" value="1"/>
</dbReference>
<dbReference type="InterPro" id="IPR002201">
    <property type="entry name" value="Glyco_trans_9"/>
</dbReference>
<keyword evidence="1" id="KW-0328">Glycosyltransferase</keyword>
<dbReference type="Proteomes" id="UP000051124">
    <property type="component" value="Unassembled WGS sequence"/>
</dbReference>
<evidence type="ECO:0000313" key="3">
    <source>
        <dbReference type="EMBL" id="KPJ48479.1"/>
    </source>
</evidence>
<evidence type="ECO:0000256" key="1">
    <source>
        <dbReference type="ARBA" id="ARBA00022676"/>
    </source>
</evidence>
<feature type="non-terminal residue" evidence="3">
    <location>
        <position position="281"/>
    </location>
</feature>
<accession>A0A0S7WEE5</accession>
<organism evidence="3 4">
    <name type="scientific">candidate division TA06 bacterium DG_26</name>
    <dbReference type="NCBI Taxonomy" id="1703771"/>
    <lineage>
        <taxon>Bacteria</taxon>
        <taxon>Bacteria division TA06</taxon>
    </lineage>
</organism>
<sequence length="281" mass="30867">MNVLVIKDAGLGDTLIASSFLREVRAHLPIDTLDFVGDPKATQVLPTSVLDRVHLFDRGEVAALPLVRRIRAELRFLRRLRCGFRTYGFEEFLYNVKVEKSTELYESENYLAFLRRMGKTGLDPLPFFSPGSDAIRDAKRIFLDCPCADQIVGLNPGASVAIKRWPAERFARLGDILSAEGFTVAIVEGPSEMGIGSRVAKMMSGVPIQVKQLPFNVLAAVIKGMRLLISNDTAVLHLGVSVGTSTLGIFGPTDPIAYTPPIGPHHYIRSNISCSPCNRLE</sequence>
<dbReference type="PANTHER" id="PTHR30160:SF7">
    <property type="entry name" value="ADP-HEPTOSE--LPS HEPTOSYLTRANSFERASE 2"/>
    <property type="match status" value="1"/>
</dbReference>
<dbReference type="CDD" id="cd03789">
    <property type="entry name" value="GT9_LPS_heptosyltransferase"/>
    <property type="match status" value="1"/>
</dbReference>